<keyword evidence="2" id="KW-1185">Reference proteome</keyword>
<dbReference type="PANTHER" id="PTHR43239">
    <property type="entry name" value="UPF0734 PROTEIN DDB_G0273871/DDB_G0273177"/>
    <property type="match status" value="1"/>
</dbReference>
<proteinExistence type="predicted"/>
<organism evidence="1 2">
    <name type="scientific">Phocaeicola intestinalis</name>
    <dbReference type="NCBI Taxonomy" id="2762212"/>
    <lineage>
        <taxon>Bacteria</taxon>
        <taxon>Pseudomonadati</taxon>
        <taxon>Bacteroidota</taxon>
        <taxon>Bacteroidia</taxon>
        <taxon>Bacteroidales</taxon>
        <taxon>Bacteroidaceae</taxon>
        <taxon>Phocaeicola</taxon>
    </lineage>
</organism>
<reference evidence="1 2" key="1">
    <citation type="submission" date="2020-08" db="EMBL/GenBank/DDBJ databases">
        <title>A Genomic Blueprint of the Chicken Gut Microbiome.</title>
        <authorList>
            <person name="Gilroy R."/>
            <person name="Ravi A."/>
            <person name="Getino M."/>
            <person name="Pursley I."/>
            <person name="Horton D.L."/>
            <person name="Alikhan N.-F."/>
            <person name="Baker D."/>
            <person name="Gharbi K."/>
            <person name="Hall N."/>
            <person name="Watson M."/>
            <person name="Adriaenssens E.M."/>
            <person name="Foster-Nyarko E."/>
            <person name="Jarju S."/>
            <person name="Secka A."/>
            <person name="Antonio M."/>
            <person name="Oren A."/>
            <person name="Chaudhuri R."/>
            <person name="La Ragione R.M."/>
            <person name="Hildebrand F."/>
            <person name="Pallen M.J."/>
        </authorList>
    </citation>
    <scope>NUCLEOTIDE SEQUENCE [LARGE SCALE GENOMIC DNA]</scope>
    <source>
        <strain evidence="1 2">Sa1CVN1</strain>
    </source>
</reference>
<comment type="caution">
    <text evidence="1">The sequence shown here is derived from an EMBL/GenBank/DDBJ whole genome shotgun (WGS) entry which is preliminary data.</text>
</comment>
<sequence>MDYEGYQTKAYDIPVKRYCQTLDLKDNRALIAEYRKLHSREYAWPEIRRGIREVGILEMEIYIYGNKLFMIVETPLDFDWNVAMKRLASLPRQAEWEECVTRFQECLPGSTSAEKWHLMDRMFYLYD</sequence>
<dbReference type="Proteomes" id="UP000620874">
    <property type="component" value="Unassembled WGS sequence"/>
</dbReference>
<protein>
    <submittedName>
        <fullName evidence="1">L-rhamnose mutarotase</fullName>
    </submittedName>
</protein>
<dbReference type="SUPFAM" id="SSF54909">
    <property type="entry name" value="Dimeric alpha+beta barrel"/>
    <property type="match status" value="1"/>
</dbReference>
<dbReference type="InterPro" id="IPR011008">
    <property type="entry name" value="Dimeric_a/b-barrel"/>
</dbReference>
<evidence type="ECO:0000313" key="2">
    <source>
        <dbReference type="Proteomes" id="UP000620874"/>
    </source>
</evidence>
<name>A0ABR8Y6M2_9BACT</name>
<dbReference type="PANTHER" id="PTHR43239:SF1">
    <property type="entry name" value="UPF0734 PROTEIN DDB_G0273871_DDB_G0273177"/>
    <property type="match status" value="1"/>
</dbReference>
<dbReference type="InterPro" id="IPR008000">
    <property type="entry name" value="Rham/fucose_mutarotase"/>
</dbReference>
<gene>
    <name evidence="1" type="ORF">H9625_04345</name>
</gene>
<accession>A0ABR8Y6M2</accession>
<dbReference type="InterPro" id="IPR052996">
    <property type="entry name" value="Carb_Metab_Mutarotase"/>
</dbReference>
<dbReference type="EMBL" id="JACSPP010000008">
    <property type="protein sequence ID" value="MBD8039684.1"/>
    <property type="molecule type" value="Genomic_DNA"/>
</dbReference>
<evidence type="ECO:0000313" key="1">
    <source>
        <dbReference type="EMBL" id="MBD8039684.1"/>
    </source>
</evidence>
<dbReference type="Pfam" id="PF05336">
    <property type="entry name" value="rhaM"/>
    <property type="match status" value="1"/>
</dbReference>
<dbReference type="Gene3D" id="3.30.70.100">
    <property type="match status" value="1"/>
</dbReference>
<dbReference type="RefSeq" id="WP_022040234.1">
    <property type="nucleotide sequence ID" value="NZ_JACSPP010000008.1"/>
</dbReference>